<dbReference type="PANTHER" id="PTHR23502:SF26">
    <property type="entry name" value="MAJOR FACILITATOR SUPERFAMILY (MFS) PROFILE DOMAIN-CONTAINING PROTEIN"/>
    <property type="match status" value="1"/>
</dbReference>
<dbReference type="InterPro" id="IPR020846">
    <property type="entry name" value="MFS_dom"/>
</dbReference>
<dbReference type="InterPro" id="IPR011701">
    <property type="entry name" value="MFS"/>
</dbReference>
<keyword evidence="5 6" id="KW-0472">Membrane</keyword>
<keyword evidence="3 6" id="KW-0812">Transmembrane</keyword>
<feature type="domain" description="Major facilitator superfamily (MFS) profile" evidence="7">
    <location>
        <begin position="115"/>
        <end position="575"/>
    </location>
</feature>
<evidence type="ECO:0000256" key="2">
    <source>
        <dbReference type="ARBA" id="ARBA00022448"/>
    </source>
</evidence>
<evidence type="ECO:0000259" key="7">
    <source>
        <dbReference type="PROSITE" id="PS50850"/>
    </source>
</evidence>
<evidence type="ECO:0000256" key="3">
    <source>
        <dbReference type="ARBA" id="ARBA00022692"/>
    </source>
</evidence>
<dbReference type="Pfam" id="PF07690">
    <property type="entry name" value="MFS_1"/>
    <property type="match status" value="1"/>
</dbReference>
<keyword evidence="2" id="KW-0813">Transport</keyword>
<evidence type="ECO:0000256" key="4">
    <source>
        <dbReference type="ARBA" id="ARBA00022989"/>
    </source>
</evidence>
<dbReference type="EMBL" id="JAGMVJ010000006">
    <property type="protein sequence ID" value="KAH7089723.1"/>
    <property type="molecule type" value="Genomic_DNA"/>
</dbReference>
<reference evidence="8" key="1">
    <citation type="journal article" date="2021" name="Nat. Commun.">
        <title>Genetic determinants of endophytism in the Arabidopsis root mycobiome.</title>
        <authorList>
            <person name="Mesny F."/>
            <person name="Miyauchi S."/>
            <person name="Thiergart T."/>
            <person name="Pickel B."/>
            <person name="Atanasova L."/>
            <person name="Karlsson M."/>
            <person name="Huettel B."/>
            <person name="Barry K.W."/>
            <person name="Haridas S."/>
            <person name="Chen C."/>
            <person name="Bauer D."/>
            <person name="Andreopoulos W."/>
            <person name="Pangilinan J."/>
            <person name="LaButti K."/>
            <person name="Riley R."/>
            <person name="Lipzen A."/>
            <person name="Clum A."/>
            <person name="Drula E."/>
            <person name="Henrissat B."/>
            <person name="Kohler A."/>
            <person name="Grigoriev I.V."/>
            <person name="Martin F.M."/>
            <person name="Hacquard S."/>
        </authorList>
    </citation>
    <scope>NUCLEOTIDE SEQUENCE</scope>
    <source>
        <strain evidence="8">MPI-SDFR-AT-0120</strain>
    </source>
</reference>
<protein>
    <submittedName>
        <fullName evidence="8">Major facilitator superfamily transporter</fullName>
    </submittedName>
</protein>
<dbReference type="GO" id="GO:0005886">
    <property type="term" value="C:plasma membrane"/>
    <property type="evidence" value="ECO:0007669"/>
    <property type="project" value="TreeGrafter"/>
</dbReference>
<dbReference type="Gene3D" id="1.20.1720.10">
    <property type="entry name" value="Multidrug resistance protein D"/>
    <property type="match status" value="1"/>
</dbReference>
<dbReference type="GO" id="GO:0022857">
    <property type="term" value="F:transmembrane transporter activity"/>
    <property type="evidence" value="ECO:0007669"/>
    <property type="project" value="InterPro"/>
</dbReference>
<keyword evidence="4 6" id="KW-1133">Transmembrane helix</keyword>
<feature type="transmembrane region" description="Helical" evidence="6">
    <location>
        <begin position="270"/>
        <end position="289"/>
    </location>
</feature>
<dbReference type="PANTHER" id="PTHR23502">
    <property type="entry name" value="MAJOR FACILITATOR SUPERFAMILY"/>
    <property type="match status" value="1"/>
</dbReference>
<organism evidence="8 9">
    <name type="scientific">Paraphoma chrysanthemicola</name>
    <dbReference type="NCBI Taxonomy" id="798071"/>
    <lineage>
        <taxon>Eukaryota</taxon>
        <taxon>Fungi</taxon>
        <taxon>Dikarya</taxon>
        <taxon>Ascomycota</taxon>
        <taxon>Pezizomycotina</taxon>
        <taxon>Dothideomycetes</taxon>
        <taxon>Pleosporomycetidae</taxon>
        <taxon>Pleosporales</taxon>
        <taxon>Pleosporineae</taxon>
        <taxon>Phaeosphaeriaceae</taxon>
        <taxon>Paraphoma</taxon>
    </lineage>
</organism>
<feature type="transmembrane region" description="Helical" evidence="6">
    <location>
        <begin position="451"/>
        <end position="468"/>
    </location>
</feature>
<feature type="transmembrane region" description="Helical" evidence="6">
    <location>
        <begin position="388"/>
        <end position="409"/>
    </location>
</feature>
<dbReference type="SUPFAM" id="SSF103473">
    <property type="entry name" value="MFS general substrate transporter"/>
    <property type="match status" value="1"/>
</dbReference>
<feature type="transmembrane region" description="Helical" evidence="6">
    <location>
        <begin position="181"/>
        <end position="208"/>
    </location>
</feature>
<comment type="caution">
    <text evidence="8">The sequence shown here is derived from an EMBL/GenBank/DDBJ whole genome shotgun (WGS) entry which is preliminary data.</text>
</comment>
<dbReference type="InterPro" id="IPR036259">
    <property type="entry name" value="MFS_trans_sf"/>
</dbReference>
<dbReference type="Proteomes" id="UP000813461">
    <property type="component" value="Unassembled WGS sequence"/>
</dbReference>
<feature type="transmembrane region" description="Helical" evidence="6">
    <location>
        <begin position="480"/>
        <end position="501"/>
    </location>
</feature>
<evidence type="ECO:0000313" key="8">
    <source>
        <dbReference type="EMBL" id="KAH7089723.1"/>
    </source>
</evidence>
<feature type="transmembrane region" description="Helical" evidence="6">
    <location>
        <begin position="548"/>
        <end position="571"/>
    </location>
</feature>
<sequence length="594" mass="64858">MSQRRASLAALPRKITRRFTTLEGFREIGELYVIGSNVQIFSVRHQFDPESYDDDRTSWTAPSAPQRGTFNIENEVKEESLDPTVDSPGAPRENHTNAAVEPLYHIFSKKEIWTVVITIGVAGLFSGLSSNIYFPALDAIAKDLRVSMSAVSLTITSYLIIQGLSPLFWGSLSDTIGRRQIYIYSFTVYILANIGLSLSPNFAVLLIFRGLQAAGSASTVSIGNGVIQDIIPPAERGGYISFYQAIRNFSIAVGPVLGGVFANFLGFRSIFVFLLIISSLTVLVIVLFLPETLRTIAGNGSTPLQGIHEPLIRKIRKKPSHLEKSIDGHITPKITARIFVEPLFLLKEKDILLSLLFGGTIYAIWSMVTSSTTGLFKAQFQLNEVLLGLAFIPNGLGTIVGSTIIGNLMNRSYTEAEERYKEQNDLPSSYKLPKRALPLDFPIEHARLKHIPWITIVFFISTTLYGFSLSSPAVTSKPGWIAVPLVLQFLIAATSNAVFAINQTMVSDLCPGKGASSTAINNLVRCSMGAIGVALIDMMIAAMGSGGAFLGLSLITVAVAPLATVQWYWGATWRKERVLKKERIDGKQGDGMIA</sequence>
<dbReference type="AlphaFoldDB" id="A0A8K0RCF7"/>
<evidence type="ECO:0000313" key="9">
    <source>
        <dbReference type="Proteomes" id="UP000813461"/>
    </source>
</evidence>
<feature type="transmembrane region" description="Helical" evidence="6">
    <location>
        <begin position="351"/>
        <end position="368"/>
    </location>
</feature>
<comment type="subcellular location">
    <subcellularLocation>
        <location evidence="1">Membrane</location>
        <topology evidence="1">Multi-pass membrane protein</topology>
    </subcellularLocation>
</comment>
<dbReference type="OrthoDB" id="440553at2759"/>
<evidence type="ECO:0000256" key="1">
    <source>
        <dbReference type="ARBA" id="ARBA00004141"/>
    </source>
</evidence>
<feature type="transmembrane region" description="Helical" evidence="6">
    <location>
        <begin position="522"/>
        <end position="542"/>
    </location>
</feature>
<evidence type="ECO:0000256" key="6">
    <source>
        <dbReference type="SAM" id="Phobius"/>
    </source>
</evidence>
<feature type="transmembrane region" description="Helical" evidence="6">
    <location>
        <begin position="112"/>
        <end position="134"/>
    </location>
</feature>
<dbReference type="Gene3D" id="1.20.1250.20">
    <property type="entry name" value="MFS general substrate transporter like domains"/>
    <property type="match status" value="1"/>
</dbReference>
<dbReference type="FunFam" id="1.20.1720.10:FF:000009">
    <property type="entry name" value="MFS multidrug transporter"/>
    <property type="match status" value="1"/>
</dbReference>
<dbReference type="PROSITE" id="PS50850">
    <property type="entry name" value="MFS"/>
    <property type="match status" value="1"/>
</dbReference>
<evidence type="ECO:0000256" key="5">
    <source>
        <dbReference type="ARBA" id="ARBA00023136"/>
    </source>
</evidence>
<keyword evidence="9" id="KW-1185">Reference proteome</keyword>
<name>A0A8K0RCF7_9PLEO</name>
<feature type="transmembrane region" description="Helical" evidence="6">
    <location>
        <begin position="146"/>
        <end position="169"/>
    </location>
</feature>
<gene>
    <name evidence="8" type="ORF">FB567DRAFT_627030</name>
</gene>
<proteinExistence type="predicted"/>
<accession>A0A8K0RCF7</accession>